<reference evidence="1 2" key="1">
    <citation type="submission" date="2016-08" db="EMBL/GenBank/DDBJ databases">
        <authorList>
            <person name="Seilhamer J.J."/>
        </authorList>
    </citation>
    <scope>NUCLEOTIDE SEQUENCE [LARGE SCALE GENOMIC DNA]</scope>
    <source>
        <strain evidence="1 2">DX4</strain>
    </source>
</reference>
<proteinExistence type="predicted"/>
<accession>A0A1D7QPD6</accession>
<dbReference type="NCBIfam" id="NF047539">
    <property type="entry name" value="XAC2610_fam"/>
    <property type="match status" value="1"/>
</dbReference>
<dbReference type="AlphaFoldDB" id="A0A1D7QPD6"/>
<evidence type="ECO:0000313" key="2">
    <source>
        <dbReference type="Proteomes" id="UP000094313"/>
    </source>
</evidence>
<dbReference type="RefSeq" id="WP_069382180.1">
    <property type="nucleotide sequence ID" value="NZ_CP017141.1"/>
</dbReference>
<protein>
    <submittedName>
        <fullName evidence="1">Uncharacterized protein</fullName>
    </submittedName>
</protein>
<organism evidence="1 2">
    <name type="scientific">Pedobacter steynii</name>
    <dbReference type="NCBI Taxonomy" id="430522"/>
    <lineage>
        <taxon>Bacteria</taxon>
        <taxon>Pseudomonadati</taxon>
        <taxon>Bacteroidota</taxon>
        <taxon>Sphingobacteriia</taxon>
        <taxon>Sphingobacteriales</taxon>
        <taxon>Sphingobacteriaceae</taxon>
        <taxon>Pedobacter</taxon>
    </lineage>
</organism>
<sequence>MFRLKFTLPLFILKIVLFLFPFLLNSSLKAQVKTGIYKIDYRTDAAFLNNYFSPYNQQNTDRTFNIKTFYNYQYKNLVDSSNGLNYVLIINKKNPGNKEFYTLQMVWLAQYTPEHFNLTYSDSLPRKFVGMEIYVGQKRNYWNAGRPSFNDGFIWNQNFDRYSADDSYRYKLSDSTFYSDSDLFILKSKKFELISDSVKVDSSTYYSYPLGDSGYKTATKYLSYKQDFTTFKLKEAKAYQSFLYLPANVKFYTGPLERPQFKELQAGDFIAVTKETEEWYWGEHVSTDGKVSKGRIYISDLWIGKTKSQTINGLRLHIKYSSNPEENSFPDASGSISGIRIYSNNKLVQVIKDPGLVKDTAQIIHPVDVNFDGYPDLQIYSHSGGAGPNYGNNYYLYNPKTKRFDYHAKLSDLSQPEINVKTKSISAAWRNGAGNYGSEKYKWINRQLIQVEYYEIRYLDENQIEETHHKMIKGKMRKKTRILKDEEAFSSPR</sequence>
<name>A0A1D7QPD6_9SPHI</name>
<dbReference type="KEGG" id="psty:BFS30_27200"/>
<gene>
    <name evidence="1" type="ORF">BFS30_27200</name>
</gene>
<keyword evidence="2" id="KW-1185">Reference proteome</keyword>
<dbReference type="InterPro" id="IPR058087">
    <property type="entry name" value="XAC2610_dom"/>
</dbReference>
<evidence type="ECO:0000313" key="1">
    <source>
        <dbReference type="EMBL" id="AOM80522.1"/>
    </source>
</evidence>
<dbReference type="EMBL" id="CP017141">
    <property type="protein sequence ID" value="AOM80522.1"/>
    <property type="molecule type" value="Genomic_DNA"/>
</dbReference>
<dbReference type="OrthoDB" id="672290at2"/>
<dbReference type="Proteomes" id="UP000094313">
    <property type="component" value="Chromosome"/>
</dbReference>